<dbReference type="Proteomes" id="UP001148629">
    <property type="component" value="Unassembled WGS sequence"/>
</dbReference>
<dbReference type="EMBL" id="JANRMS010000729">
    <property type="protein sequence ID" value="KAJ3535187.1"/>
    <property type="molecule type" value="Genomic_DNA"/>
</dbReference>
<accession>A0ACC1SA27</accession>
<name>A0ACC1SA27_9HYPO</name>
<comment type="caution">
    <text evidence="1">The sequence shown here is derived from an EMBL/GenBank/DDBJ whole genome shotgun (WGS) entry which is preliminary data.</text>
</comment>
<evidence type="ECO:0000313" key="1">
    <source>
        <dbReference type="EMBL" id="KAJ3535187.1"/>
    </source>
</evidence>
<proteinExistence type="predicted"/>
<protein>
    <submittedName>
        <fullName evidence="1">Uncharacterized protein</fullName>
    </submittedName>
</protein>
<keyword evidence="2" id="KW-1185">Reference proteome</keyword>
<organism evidence="1 2">
    <name type="scientific">Fusarium decemcellulare</name>
    <dbReference type="NCBI Taxonomy" id="57161"/>
    <lineage>
        <taxon>Eukaryota</taxon>
        <taxon>Fungi</taxon>
        <taxon>Dikarya</taxon>
        <taxon>Ascomycota</taxon>
        <taxon>Pezizomycotina</taxon>
        <taxon>Sordariomycetes</taxon>
        <taxon>Hypocreomycetidae</taxon>
        <taxon>Hypocreales</taxon>
        <taxon>Nectriaceae</taxon>
        <taxon>Fusarium</taxon>
        <taxon>Fusarium decemcellulare species complex</taxon>
    </lineage>
</organism>
<reference evidence="1" key="1">
    <citation type="submission" date="2022-08" db="EMBL/GenBank/DDBJ databases">
        <title>Genome Sequence of Fusarium decemcellulare.</title>
        <authorList>
            <person name="Buettner E."/>
        </authorList>
    </citation>
    <scope>NUCLEOTIDE SEQUENCE</scope>
    <source>
        <strain evidence="1">Babe19</strain>
    </source>
</reference>
<gene>
    <name evidence="1" type="ORF">NM208_g7235</name>
</gene>
<sequence>MAEPVGITGTAVGIVSLGLQLYTGISDYLDAVKGRDDDLRQAKEYAKTLQASLRAIEDALTKTRNDCSAAKDAVEECKNSCEAELKALGALLKELQGPVVAPVDRIAQAKSSLRKWSYPFNKRDIAKLENRLISTNEILQTALMALQLRISNSAIDVVSGLQQTVETVQMTAEMSNKTIVAQSKALEQVSQTSTRIYQEVLALRDARTEEVRAYLHEAGSPNRQIAQLVASPQDLRRMCDTALSVPRYPEPESTVPASYKSGGSAATQPFCLCAKRRNLRRNRSAWGPLFFETELARTDFHASECPMSGITSTKNKNKRTVGVDIPALRKILGRAVRISLSLTVGAGGSSCGQNIAWVATVREYSSPPFRIMSIMIAIFDAVDAKKSMLRDMDMQTLVESCWRRLRLCYTNKQASPTDVNEVGEPIMEWFLWEIVGLYISMSDDMARLIRLLASLNVPANCGHRGRKVPLVASITENFWFMQTNTARETLAALLSCCTESAGSGHQVTLPTIRRRPHQMKLLGVSPETAEHLEFNPLSIAIMREDDEYAQNLLEKYPSYSMETDYCGQSPVYIAIQMDNFRILSLMIQSVDVDIVNAADNSHYYPIDYATHTERHRISSSGEFQQVCNACRMIELLLGSNSVLLQASLHRAFAQDGAICKDAQRSIIRHLAIRRKGLEQLAISNLSSTEVQDLGLGRGWVLDRNAAKAQQYLEARSYHIPKHLMVYDKTGPPEHEKSIYACIQDVELAEYAMTLGFDADTVFVDVFHRLVRSVIHRYEHCIEFDWSLFPLYIFWVMDRGADIASVVPMSFVPGVVQNTTWAHYLMAFFETRWRWGLDQNRVKQETKRLSKMLETLIPLRECRGVGYDWIYRGILRYLTFIALGLRHTCCLLENYGSYQSPDAEELEEIHQEDSVTLQLLEGLVEEFEAGCGSNANLTPFIRDTWVPRMREVDAELSSQKLTEEEFRKAEECGVEWIDRGDEVSSSSDTDEDLPFLEYWMRELDEIAIDPQRPLYVG</sequence>
<evidence type="ECO:0000313" key="2">
    <source>
        <dbReference type="Proteomes" id="UP001148629"/>
    </source>
</evidence>